<feature type="non-terminal residue" evidence="2">
    <location>
        <position position="104"/>
    </location>
</feature>
<organism evidence="2 3">
    <name type="scientific">Pseudomonas syringae pv. tagetis</name>
    <dbReference type="NCBI Taxonomy" id="129140"/>
    <lineage>
        <taxon>Bacteria</taxon>
        <taxon>Pseudomonadati</taxon>
        <taxon>Pseudomonadota</taxon>
        <taxon>Gammaproteobacteria</taxon>
        <taxon>Pseudomonadales</taxon>
        <taxon>Pseudomonadaceae</taxon>
        <taxon>Pseudomonas</taxon>
    </lineage>
</organism>
<evidence type="ECO:0000313" key="3">
    <source>
        <dbReference type="Proteomes" id="UP001610657"/>
    </source>
</evidence>
<feature type="domain" description="Orn/Lys/Arg decarboxylase N-terminal" evidence="1">
    <location>
        <begin position="12"/>
        <end position="104"/>
    </location>
</feature>
<dbReference type="Gene3D" id="3.40.50.2300">
    <property type="match status" value="1"/>
</dbReference>
<dbReference type="Pfam" id="PF03709">
    <property type="entry name" value="OKR_DC_1_N"/>
    <property type="match status" value="1"/>
</dbReference>
<gene>
    <name evidence="2" type="ORF">RA271_28020</name>
</gene>
<evidence type="ECO:0000313" key="2">
    <source>
        <dbReference type="EMBL" id="MFH7518974.1"/>
    </source>
</evidence>
<sequence length="104" mass="11625">DYESPPIGGILIRALVEELRSNDQRVLCGLNLDDARAGARTYVAASAVLISIDGSEEVDGEFQRLTAFLREQSARRANLPVFMYGERRTIEKVPSKLLKYIHGF</sequence>
<dbReference type="RefSeq" id="WP_395577766.1">
    <property type="nucleotide sequence ID" value="NZ_JAVCQK010000174.1"/>
</dbReference>
<evidence type="ECO:0000259" key="1">
    <source>
        <dbReference type="Pfam" id="PF03709"/>
    </source>
</evidence>
<reference evidence="2 3" key="1">
    <citation type="submission" date="2023-08" db="EMBL/GenBank/DDBJ databases">
        <title>Genomic and mutational analysis of Pseudomonas syringae pv. tagetis EB037 pathogenicity on sunflower.</title>
        <authorList>
            <person name="Maul J.E."/>
        </authorList>
    </citation>
    <scope>NUCLEOTIDE SEQUENCE [LARGE SCALE GENOMIC DNA]</scope>
    <source>
        <strain evidence="2 3">EB037_T1</strain>
    </source>
</reference>
<protein>
    <submittedName>
        <fullName evidence="2">Orn/Lys/Arg decarboxylase N-terminal domain-containing protein</fullName>
    </submittedName>
</protein>
<comment type="caution">
    <text evidence="2">The sequence shown here is derived from an EMBL/GenBank/DDBJ whole genome shotgun (WGS) entry which is preliminary data.</text>
</comment>
<feature type="non-terminal residue" evidence="2">
    <location>
        <position position="1"/>
    </location>
</feature>
<accession>A0ABW7NVV0</accession>
<dbReference type="InterPro" id="IPR005308">
    <property type="entry name" value="OKR_de-COase_N"/>
</dbReference>
<keyword evidence="3" id="KW-1185">Reference proteome</keyword>
<name>A0ABW7NVV0_9PSED</name>
<dbReference type="Proteomes" id="UP001610657">
    <property type="component" value="Unassembled WGS sequence"/>
</dbReference>
<proteinExistence type="predicted"/>
<dbReference type="EMBL" id="JAVCQK010000174">
    <property type="protein sequence ID" value="MFH7518974.1"/>
    <property type="molecule type" value="Genomic_DNA"/>
</dbReference>